<dbReference type="EMBL" id="FNHE01000009">
    <property type="protein sequence ID" value="SDM86033.1"/>
    <property type="molecule type" value="Genomic_DNA"/>
</dbReference>
<sequence length="219" mass="23624">MSDVGGDRPTVGTEVQLTPLRKGVSLTGSVETVVGGTLADSRLVVRPDAPQLAKAWAIKAGDRVEVFWRELGVGLALPTQVVDVSSGDDACWQLRVTGPAEPSQRRQAVRAGVQVPIRVHVDGTDTVGETADLSEAGCRVLVDGWGLPPEPGLPAEIALDLEDGELIAPARVVRVLVRGARWYISLELRDPSEQTRDRLRRRVFAELRAERARRADADG</sequence>
<dbReference type="SUPFAM" id="SSF141371">
    <property type="entry name" value="PilZ domain-like"/>
    <property type="match status" value="1"/>
</dbReference>
<protein>
    <submittedName>
        <fullName evidence="2">PilZ domain-containing protein</fullName>
    </submittedName>
</protein>
<dbReference type="Pfam" id="PF07238">
    <property type="entry name" value="PilZ"/>
    <property type="match status" value="1"/>
</dbReference>
<name>A0A1G9WPE1_9ACTN</name>
<dbReference type="RefSeq" id="WP_091221160.1">
    <property type="nucleotide sequence ID" value="NZ_FNHE01000009.1"/>
</dbReference>
<gene>
    <name evidence="2" type="ORF">SAMN05660642_03466</name>
</gene>
<proteinExistence type="predicted"/>
<dbReference type="InterPro" id="IPR009875">
    <property type="entry name" value="PilZ_domain"/>
</dbReference>
<feature type="domain" description="PilZ" evidence="1">
    <location>
        <begin position="104"/>
        <end position="204"/>
    </location>
</feature>
<reference evidence="3" key="1">
    <citation type="submission" date="2016-10" db="EMBL/GenBank/DDBJ databases">
        <authorList>
            <person name="Varghese N."/>
            <person name="Submissions S."/>
        </authorList>
    </citation>
    <scope>NUCLEOTIDE SEQUENCE [LARGE SCALE GENOMIC DNA]</scope>
    <source>
        <strain evidence="3">DSM 45419</strain>
    </source>
</reference>
<dbReference type="Gene3D" id="2.40.10.220">
    <property type="entry name" value="predicted glycosyltransferase like domains"/>
    <property type="match status" value="1"/>
</dbReference>
<dbReference type="GO" id="GO:0035438">
    <property type="term" value="F:cyclic-di-GMP binding"/>
    <property type="evidence" value="ECO:0007669"/>
    <property type="project" value="InterPro"/>
</dbReference>
<dbReference type="Proteomes" id="UP000198680">
    <property type="component" value="Unassembled WGS sequence"/>
</dbReference>
<evidence type="ECO:0000259" key="1">
    <source>
        <dbReference type="Pfam" id="PF07238"/>
    </source>
</evidence>
<dbReference type="STRING" id="1137991.SAMN05660642_03466"/>
<dbReference type="AlphaFoldDB" id="A0A1G9WPE1"/>
<evidence type="ECO:0000313" key="2">
    <source>
        <dbReference type="EMBL" id="SDM86033.1"/>
    </source>
</evidence>
<accession>A0A1G9WPE1</accession>
<dbReference type="OrthoDB" id="3284647at2"/>
<evidence type="ECO:0000313" key="3">
    <source>
        <dbReference type="Proteomes" id="UP000198680"/>
    </source>
</evidence>
<organism evidence="2 3">
    <name type="scientific">Geodermatophilus siccatus</name>
    <dbReference type="NCBI Taxonomy" id="1137991"/>
    <lineage>
        <taxon>Bacteria</taxon>
        <taxon>Bacillati</taxon>
        <taxon>Actinomycetota</taxon>
        <taxon>Actinomycetes</taxon>
        <taxon>Geodermatophilales</taxon>
        <taxon>Geodermatophilaceae</taxon>
        <taxon>Geodermatophilus</taxon>
    </lineage>
</organism>
<keyword evidence="3" id="KW-1185">Reference proteome</keyword>